<organism evidence="13 14">
    <name type="scientific">Strongyloides stercoralis</name>
    <name type="common">Threadworm</name>
    <dbReference type="NCBI Taxonomy" id="6248"/>
    <lineage>
        <taxon>Eukaryota</taxon>
        <taxon>Metazoa</taxon>
        <taxon>Ecdysozoa</taxon>
        <taxon>Nematoda</taxon>
        <taxon>Chromadorea</taxon>
        <taxon>Rhabditida</taxon>
        <taxon>Tylenchina</taxon>
        <taxon>Panagrolaimomorpha</taxon>
        <taxon>Strongyloidoidea</taxon>
        <taxon>Strongyloididae</taxon>
        <taxon>Strongyloides</taxon>
    </lineage>
</organism>
<evidence type="ECO:0000256" key="1">
    <source>
        <dbReference type="ARBA" id="ARBA00001946"/>
    </source>
</evidence>
<dbReference type="PANTHER" id="PTHR11839">
    <property type="entry name" value="UDP/ADP-SUGAR PYROPHOSPHATASE"/>
    <property type="match status" value="1"/>
</dbReference>
<evidence type="ECO:0000256" key="4">
    <source>
        <dbReference type="ARBA" id="ARBA00022490"/>
    </source>
</evidence>
<evidence type="ECO:0000256" key="11">
    <source>
        <dbReference type="ARBA" id="ARBA00080475"/>
    </source>
</evidence>
<dbReference type="SUPFAM" id="SSF55811">
    <property type="entry name" value="Nudix"/>
    <property type="match status" value="1"/>
</dbReference>
<dbReference type="GO" id="GO:0019693">
    <property type="term" value="P:ribose phosphate metabolic process"/>
    <property type="evidence" value="ECO:0007669"/>
    <property type="project" value="TreeGrafter"/>
</dbReference>
<dbReference type="FunFam" id="3.90.79.10:FF:000035">
    <property type="entry name" value="Uridine diphosphate glucose pyrophosphatase"/>
    <property type="match status" value="1"/>
</dbReference>
<evidence type="ECO:0000256" key="3">
    <source>
        <dbReference type="ARBA" id="ARBA00011738"/>
    </source>
</evidence>
<evidence type="ECO:0000259" key="12">
    <source>
        <dbReference type="PROSITE" id="PS51462"/>
    </source>
</evidence>
<dbReference type="InterPro" id="IPR015797">
    <property type="entry name" value="NUDIX_hydrolase-like_dom_sf"/>
</dbReference>
<evidence type="ECO:0000313" key="14">
    <source>
        <dbReference type="WBParaSite" id="TCONS_00001020.p1"/>
    </source>
</evidence>
<feature type="domain" description="Nudix hydrolase" evidence="12">
    <location>
        <begin position="47"/>
        <end position="217"/>
    </location>
</feature>
<evidence type="ECO:0000256" key="9">
    <source>
        <dbReference type="ARBA" id="ARBA00066480"/>
    </source>
</evidence>
<comment type="catalytic activity">
    <reaction evidence="7">
        <text>UDP-sugar + H2O = UMP + alpha-D-aldose 1-phosphate.</text>
        <dbReference type="EC" id="3.6.1.45"/>
    </reaction>
</comment>
<dbReference type="Proteomes" id="UP000035681">
    <property type="component" value="Unplaced"/>
</dbReference>
<dbReference type="GO" id="GO:0046872">
    <property type="term" value="F:metal ion binding"/>
    <property type="evidence" value="ECO:0007669"/>
    <property type="project" value="InterPro"/>
</dbReference>
<keyword evidence="6" id="KW-0460">Magnesium</keyword>
<dbReference type="EC" id="3.6.1.45" evidence="9"/>
<evidence type="ECO:0000256" key="7">
    <source>
        <dbReference type="ARBA" id="ARBA00051086"/>
    </source>
</evidence>
<evidence type="ECO:0000313" key="13">
    <source>
        <dbReference type="Proteomes" id="UP000035681"/>
    </source>
</evidence>
<keyword evidence="4" id="KW-0963">Cytoplasm</keyword>
<dbReference type="NCBIfam" id="TIGR00052">
    <property type="entry name" value="nudix-type nucleoside diphosphatase, YffH/AdpP family"/>
    <property type="match status" value="1"/>
</dbReference>
<evidence type="ECO:0000256" key="8">
    <source>
        <dbReference type="ARBA" id="ARBA00054674"/>
    </source>
</evidence>
<dbReference type="Gene3D" id="3.90.79.10">
    <property type="entry name" value="Nucleoside Triphosphate Pyrophosphohydrolase"/>
    <property type="match status" value="1"/>
</dbReference>
<dbReference type="InterPro" id="IPR000086">
    <property type="entry name" value="NUDIX_hydrolase_dom"/>
</dbReference>
<evidence type="ECO:0000256" key="6">
    <source>
        <dbReference type="ARBA" id="ARBA00022842"/>
    </source>
</evidence>
<reference evidence="14" key="1">
    <citation type="submission" date="2024-02" db="UniProtKB">
        <authorList>
            <consortium name="WormBaseParasite"/>
        </authorList>
    </citation>
    <scope>IDENTIFICATION</scope>
</reference>
<dbReference type="CDD" id="cd18887">
    <property type="entry name" value="NUDIX_UGPPase_Nudt14"/>
    <property type="match status" value="1"/>
</dbReference>
<dbReference type="AlphaFoldDB" id="A0AAF5CSB7"/>
<accession>A0AAF5CSB7</accession>
<dbReference type="InterPro" id="IPR004385">
    <property type="entry name" value="NDP_pyrophosphatase"/>
</dbReference>
<comment type="subcellular location">
    <subcellularLocation>
        <location evidence="2">Cytoplasm</location>
    </subcellularLocation>
</comment>
<keyword evidence="5" id="KW-0378">Hydrolase</keyword>
<keyword evidence="13" id="KW-1185">Reference proteome</keyword>
<comment type="function">
    <text evidence="8">Hydrolyzes UDP-glucose to glucose 1-phosphate and UMP and ADP-ribose to ribose 5-phosphate and AMP. The physiological substrate is probably UDP-glucose. Poor activity on other substrates such as ADP-glucose, CDP-glucose, GDP-glucose and GDP-mannose.</text>
</comment>
<dbReference type="GO" id="GO:0005737">
    <property type="term" value="C:cytoplasm"/>
    <property type="evidence" value="ECO:0007669"/>
    <property type="project" value="UniProtKB-SubCell"/>
</dbReference>
<dbReference type="PROSITE" id="PS51462">
    <property type="entry name" value="NUDIX"/>
    <property type="match status" value="1"/>
</dbReference>
<proteinExistence type="predicted"/>
<protein>
    <recommendedName>
        <fullName evidence="10">Uridine diphosphate glucose pyrophosphatase NUDT14</fullName>
        <ecNumber evidence="9">3.6.1.45</ecNumber>
    </recommendedName>
    <alternativeName>
        <fullName evidence="11">Nucleoside diphosphate-linked moiety X motif 14</fullName>
    </alternativeName>
</protein>
<evidence type="ECO:0000256" key="10">
    <source>
        <dbReference type="ARBA" id="ARBA00071467"/>
    </source>
</evidence>
<evidence type="ECO:0000256" key="2">
    <source>
        <dbReference type="ARBA" id="ARBA00004496"/>
    </source>
</evidence>
<sequence length="228" mass="26064">MEDDTFIKNVEFEPLNNSKYLTPIRMIFEARLKKNDKVRKIIWDVATEHDSVATLLYNKDHDTLLFVKQFRASVFFGAVKRQKENLGKTIENIDFTKYPTSLGYSLELCAGLIDKPGVSVLKHAHEEILEECGYDVPLEEIKLLKRFITGIGFSGAQQHIFYAIVDDSMIVHEGGGIEEDGENIETISMTINEVKNLMNQDELCSPPGFLFAVQYFLDKIYSKIKKNT</sequence>
<comment type="subunit">
    <text evidence="3">Homodimer.</text>
</comment>
<dbReference type="GO" id="GO:0006753">
    <property type="term" value="P:nucleoside phosphate metabolic process"/>
    <property type="evidence" value="ECO:0007669"/>
    <property type="project" value="TreeGrafter"/>
</dbReference>
<dbReference type="GO" id="GO:0008768">
    <property type="term" value="F:UDP-sugar diphosphatase activity"/>
    <property type="evidence" value="ECO:0007669"/>
    <property type="project" value="UniProtKB-EC"/>
</dbReference>
<dbReference type="WBParaSite" id="TCONS_00001020.p1">
    <property type="protein sequence ID" value="TCONS_00001020.p1"/>
    <property type="gene ID" value="XLOC_000961"/>
</dbReference>
<dbReference type="PANTHER" id="PTHR11839:SF15">
    <property type="entry name" value="URIDINE DIPHOSPHATE GLUCOSE PYROPHOSPHATASE NUDT14"/>
    <property type="match status" value="1"/>
</dbReference>
<evidence type="ECO:0000256" key="5">
    <source>
        <dbReference type="ARBA" id="ARBA00022801"/>
    </source>
</evidence>
<comment type="cofactor">
    <cofactor evidence="1">
        <name>Mg(2+)</name>
        <dbReference type="ChEBI" id="CHEBI:18420"/>
    </cofactor>
</comment>
<name>A0AAF5CSB7_STRER</name>